<evidence type="ECO:0000313" key="3">
    <source>
        <dbReference type="Proteomes" id="UP000800093"/>
    </source>
</evidence>
<feature type="region of interest" description="Disordered" evidence="1">
    <location>
        <begin position="64"/>
        <end position="89"/>
    </location>
</feature>
<accession>A0A9P4TQ61</accession>
<organism evidence="2 3">
    <name type="scientific">Lojkania enalia</name>
    <dbReference type="NCBI Taxonomy" id="147567"/>
    <lineage>
        <taxon>Eukaryota</taxon>
        <taxon>Fungi</taxon>
        <taxon>Dikarya</taxon>
        <taxon>Ascomycota</taxon>
        <taxon>Pezizomycotina</taxon>
        <taxon>Dothideomycetes</taxon>
        <taxon>Pleosporomycetidae</taxon>
        <taxon>Pleosporales</taxon>
        <taxon>Pleosporales incertae sedis</taxon>
        <taxon>Lojkania</taxon>
    </lineage>
</organism>
<name>A0A9P4TQ61_9PLEO</name>
<sequence length="169" mass="19166">MHDSTSQHIGVPRYIIITVSRTPITALRATFQVVERLYLHLTHRNVYMRRHLYKLTTTKIPRSSIQFRPPLPPGSLTSEKPSSVAKQRTNPCRIASTPRTVAPSQHAQSISLERQNLKFGWVGCCRQVPSRALIAPYIFFCVADVRRLSNRPNAHVPESRLLGSEEGGW</sequence>
<keyword evidence="3" id="KW-1185">Reference proteome</keyword>
<evidence type="ECO:0000313" key="2">
    <source>
        <dbReference type="EMBL" id="KAF2269245.1"/>
    </source>
</evidence>
<gene>
    <name evidence="2" type="ORF">CC78DRAFT_306880</name>
</gene>
<comment type="caution">
    <text evidence="2">The sequence shown here is derived from an EMBL/GenBank/DDBJ whole genome shotgun (WGS) entry which is preliminary data.</text>
</comment>
<proteinExistence type="predicted"/>
<protein>
    <submittedName>
        <fullName evidence="2">Uncharacterized protein</fullName>
    </submittedName>
</protein>
<feature type="compositionally biased region" description="Polar residues" evidence="1">
    <location>
        <begin position="75"/>
        <end position="89"/>
    </location>
</feature>
<reference evidence="3" key="1">
    <citation type="journal article" date="2020" name="Stud. Mycol.">
        <title>101 Dothideomycetes genomes: A test case for predicting lifestyles and emergence of pathogens.</title>
        <authorList>
            <person name="Haridas S."/>
            <person name="Albert R."/>
            <person name="Binder M."/>
            <person name="Bloem J."/>
            <person name="LaButti K."/>
            <person name="Salamov A."/>
            <person name="Andreopoulos B."/>
            <person name="Baker S."/>
            <person name="Barry K."/>
            <person name="Bills G."/>
            <person name="Bluhm B."/>
            <person name="Cannon C."/>
            <person name="Castanera R."/>
            <person name="Culley D."/>
            <person name="Daum C."/>
            <person name="Ezra D."/>
            <person name="Gonzalez J."/>
            <person name="Henrissat B."/>
            <person name="Kuo A."/>
            <person name="Liang C."/>
            <person name="Lipzen A."/>
            <person name="Lutzoni F."/>
            <person name="Magnuson J."/>
            <person name="Mondo S."/>
            <person name="Nolan M."/>
            <person name="Ohm R."/>
            <person name="Pangilinan J."/>
            <person name="Park H.-J."/>
            <person name="Ramirez L."/>
            <person name="Alfaro M."/>
            <person name="Sun H."/>
            <person name="Tritt A."/>
            <person name="Yoshinaga Y."/>
            <person name="Zwiers L.-H."/>
            <person name="Turgeon B."/>
            <person name="Goodwin S."/>
            <person name="Spatafora J."/>
            <person name="Crous P."/>
            <person name="Grigoriev I."/>
        </authorList>
    </citation>
    <scope>NUCLEOTIDE SEQUENCE [LARGE SCALE GENOMIC DNA]</scope>
    <source>
        <strain evidence="3">CBS 304.66</strain>
    </source>
</reference>
<evidence type="ECO:0000256" key="1">
    <source>
        <dbReference type="SAM" id="MobiDB-lite"/>
    </source>
</evidence>
<dbReference type="EMBL" id="ML986583">
    <property type="protein sequence ID" value="KAF2269245.1"/>
    <property type="molecule type" value="Genomic_DNA"/>
</dbReference>
<dbReference type="AlphaFoldDB" id="A0A9P4TQ61"/>
<dbReference type="Proteomes" id="UP000800093">
    <property type="component" value="Unassembled WGS sequence"/>
</dbReference>